<dbReference type="Gene3D" id="1.20.1250.20">
    <property type="entry name" value="MFS general substrate transporter like domains"/>
    <property type="match status" value="1"/>
</dbReference>
<evidence type="ECO:0000256" key="3">
    <source>
        <dbReference type="ARBA" id="ARBA00022692"/>
    </source>
</evidence>
<organism evidence="9 10">
    <name type="scientific">Labedaea rhizosphaerae</name>
    <dbReference type="NCBI Taxonomy" id="598644"/>
    <lineage>
        <taxon>Bacteria</taxon>
        <taxon>Bacillati</taxon>
        <taxon>Actinomycetota</taxon>
        <taxon>Actinomycetes</taxon>
        <taxon>Pseudonocardiales</taxon>
        <taxon>Pseudonocardiaceae</taxon>
        <taxon>Labedaea</taxon>
    </lineage>
</organism>
<keyword evidence="5 7" id="KW-0472">Membrane</keyword>
<feature type="transmembrane region" description="Helical" evidence="7">
    <location>
        <begin position="248"/>
        <end position="269"/>
    </location>
</feature>
<dbReference type="RefSeq" id="WP_133849044.1">
    <property type="nucleotide sequence ID" value="NZ_SNXZ01000002.1"/>
</dbReference>
<keyword evidence="10" id="KW-1185">Reference proteome</keyword>
<dbReference type="AlphaFoldDB" id="A0A4R6SHA4"/>
<comment type="subcellular location">
    <subcellularLocation>
        <location evidence="1">Cell membrane</location>
        <topology evidence="1">Multi-pass membrane protein</topology>
    </subcellularLocation>
</comment>
<feature type="transmembrane region" description="Helical" evidence="7">
    <location>
        <begin position="348"/>
        <end position="367"/>
    </location>
</feature>
<evidence type="ECO:0000259" key="8">
    <source>
        <dbReference type="PROSITE" id="PS50850"/>
    </source>
</evidence>
<dbReference type="Pfam" id="PF00083">
    <property type="entry name" value="Sugar_tr"/>
    <property type="match status" value="1"/>
</dbReference>
<feature type="compositionally biased region" description="Basic and acidic residues" evidence="6">
    <location>
        <begin position="1"/>
        <end position="10"/>
    </location>
</feature>
<feature type="transmembrane region" description="Helical" evidence="7">
    <location>
        <begin position="275"/>
        <end position="294"/>
    </location>
</feature>
<evidence type="ECO:0000256" key="4">
    <source>
        <dbReference type="ARBA" id="ARBA00022989"/>
    </source>
</evidence>
<evidence type="ECO:0000256" key="5">
    <source>
        <dbReference type="ARBA" id="ARBA00023136"/>
    </source>
</evidence>
<accession>A0A4R6SHA4</accession>
<dbReference type="InterPro" id="IPR036259">
    <property type="entry name" value="MFS_trans_sf"/>
</dbReference>
<dbReference type="SUPFAM" id="SSF103473">
    <property type="entry name" value="MFS general substrate transporter"/>
    <property type="match status" value="1"/>
</dbReference>
<feature type="transmembrane region" description="Helical" evidence="7">
    <location>
        <begin position="416"/>
        <end position="434"/>
    </location>
</feature>
<feature type="transmembrane region" description="Helical" evidence="7">
    <location>
        <begin position="193"/>
        <end position="214"/>
    </location>
</feature>
<feature type="transmembrane region" description="Helical" evidence="7">
    <location>
        <begin position="30"/>
        <end position="49"/>
    </location>
</feature>
<evidence type="ECO:0000256" key="1">
    <source>
        <dbReference type="ARBA" id="ARBA00004651"/>
    </source>
</evidence>
<feature type="transmembrane region" description="Helical" evidence="7">
    <location>
        <begin position="117"/>
        <end position="141"/>
    </location>
</feature>
<evidence type="ECO:0000256" key="6">
    <source>
        <dbReference type="SAM" id="MobiDB-lite"/>
    </source>
</evidence>
<dbReference type="Proteomes" id="UP000295444">
    <property type="component" value="Unassembled WGS sequence"/>
</dbReference>
<feature type="transmembrane region" description="Helical" evidence="7">
    <location>
        <begin position="479"/>
        <end position="499"/>
    </location>
</feature>
<dbReference type="InterPro" id="IPR020846">
    <property type="entry name" value="MFS_dom"/>
</dbReference>
<keyword evidence="4 7" id="KW-1133">Transmembrane helix</keyword>
<dbReference type="PROSITE" id="PS50850">
    <property type="entry name" value="MFS"/>
    <property type="match status" value="1"/>
</dbReference>
<dbReference type="PANTHER" id="PTHR23511:SF34">
    <property type="entry name" value="SYNAPTIC VESICLE GLYCOPROTEIN 2"/>
    <property type="match status" value="1"/>
</dbReference>
<feature type="transmembrane region" description="Helical" evidence="7">
    <location>
        <begin position="161"/>
        <end position="181"/>
    </location>
</feature>
<dbReference type="EMBL" id="SNXZ01000002">
    <property type="protein sequence ID" value="TDQ00308.1"/>
    <property type="molecule type" value="Genomic_DNA"/>
</dbReference>
<evidence type="ECO:0000313" key="9">
    <source>
        <dbReference type="EMBL" id="TDQ00308.1"/>
    </source>
</evidence>
<keyword evidence="3 7" id="KW-0812">Transmembrane</keyword>
<evidence type="ECO:0000313" key="10">
    <source>
        <dbReference type="Proteomes" id="UP000295444"/>
    </source>
</evidence>
<reference evidence="9 10" key="1">
    <citation type="submission" date="2019-03" db="EMBL/GenBank/DDBJ databases">
        <title>Genomic Encyclopedia of Type Strains, Phase IV (KMG-IV): sequencing the most valuable type-strain genomes for metagenomic binning, comparative biology and taxonomic classification.</title>
        <authorList>
            <person name="Goeker M."/>
        </authorList>
    </citation>
    <scope>NUCLEOTIDE SEQUENCE [LARGE SCALE GENOMIC DNA]</scope>
    <source>
        <strain evidence="9 10">DSM 45361</strain>
    </source>
</reference>
<gene>
    <name evidence="9" type="ORF">EV186_102169</name>
</gene>
<feature type="transmembrane region" description="Helical" evidence="7">
    <location>
        <begin position="446"/>
        <end position="467"/>
    </location>
</feature>
<dbReference type="PROSITE" id="PS00217">
    <property type="entry name" value="SUGAR_TRANSPORT_2"/>
    <property type="match status" value="1"/>
</dbReference>
<comment type="caution">
    <text evidence="9">The sequence shown here is derived from an EMBL/GenBank/DDBJ whole genome shotgun (WGS) entry which is preliminary data.</text>
</comment>
<feature type="transmembrane region" description="Helical" evidence="7">
    <location>
        <begin position="505"/>
        <end position="525"/>
    </location>
</feature>
<feature type="transmembrane region" description="Helical" evidence="7">
    <location>
        <begin position="387"/>
        <end position="409"/>
    </location>
</feature>
<dbReference type="OrthoDB" id="9787026at2"/>
<feature type="transmembrane region" description="Helical" evidence="7">
    <location>
        <begin position="220"/>
        <end position="241"/>
    </location>
</feature>
<feature type="domain" description="Major facilitator superfamily (MFS) profile" evidence="8">
    <location>
        <begin position="119"/>
        <end position="528"/>
    </location>
</feature>
<dbReference type="InterPro" id="IPR005829">
    <property type="entry name" value="Sugar_transporter_CS"/>
</dbReference>
<keyword evidence="2" id="KW-0813">Transport</keyword>
<name>A0A4R6SHA4_LABRH</name>
<feature type="region of interest" description="Disordered" evidence="6">
    <location>
        <begin position="1"/>
        <end position="22"/>
    </location>
</feature>
<dbReference type="PANTHER" id="PTHR23511">
    <property type="entry name" value="SYNAPTIC VESICLE GLYCOPROTEIN 2"/>
    <property type="match status" value="1"/>
</dbReference>
<feature type="transmembrane region" description="Helical" evidence="7">
    <location>
        <begin position="69"/>
        <end position="88"/>
    </location>
</feature>
<sequence length="545" mass="57401">MPSMSGREHPVAAGGTSGRRRRGSVFRSPAAFWLGVLACATGVALHLPMYFMAKDMGYRLAGMAPDAPMLVGMALIGVGLVLALYGLVPANARTIRARAASIRVAAMDDTKVRWQHVALLIVMTLAVTIDVMKPTTLSFVAPGVAKEYGLSTAANPHAGVPVTWLPLSGIVGTMLGSFLWGWVGDRIGRRASILYAGILFVSTAICGAMPGFVWNLLMCLLMGIGAGGMLPITFVLIAEIIPARHRGWLVLLIGGDIAGAYALTSWLAGTLMPLYSWRIMWLIGLPTGLLLILLNRWIPESPRFLLAAGRTADAEAVMRRYGAAVVEESTSDVEVTGARSMFRAPLRAPTIAVAGIAVAAGLLTYGFQFWVPSNLQRLGIGEVNADFILRNSALVGLPLTLLVALLYGFWNSRKTMVCLCAVTALSVLVFAVFGDSLTHHEVVLSAVLVLPLAGISSLVAAVVAYAAELYPTHMRAKGAGLVAGLTKAGGVLVLALVLASFATPSLAVTALMGAIPLIAAVILFTRTAPDTHQRSLEDVAVALET</sequence>
<dbReference type="InterPro" id="IPR005828">
    <property type="entry name" value="MFS_sugar_transport-like"/>
</dbReference>
<dbReference type="GO" id="GO:0022857">
    <property type="term" value="F:transmembrane transporter activity"/>
    <property type="evidence" value="ECO:0007669"/>
    <property type="project" value="InterPro"/>
</dbReference>
<evidence type="ECO:0000256" key="7">
    <source>
        <dbReference type="SAM" id="Phobius"/>
    </source>
</evidence>
<protein>
    <submittedName>
        <fullName evidence="9">Putative MFS transporter</fullName>
    </submittedName>
</protein>
<dbReference type="GO" id="GO:0005886">
    <property type="term" value="C:plasma membrane"/>
    <property type="evidence" value="ECO:0007669"/>
    <property type="project" value="UniProtKB-SubCell"/>
</dbReference>
<proteinExistence type="predicted"/>
<evidence type="ECO:0000256" key="2">
    <source>
        <dbReference type="ARBA" id="ARBA00022448"/>
    </source>
</evidence>